<evidence type="ECO:0000313" key="2">
    <source>
        <dbReference type="Proteomes" id="UP000632125"/>
    </source>
</evidence>
<dbReference type="EMBL" id="JACXIY010000051">
    <property type="protein sequence ID" value="MBD2872550.1"/>
    <property type="molecule type" value="Genomic_DNA"/>
</dbReference>
<comment type="caution">
    <text evidence="1">The sequence shown here is derived from an EMBL/GenBank/DDBJ whole genome shotgun (WGS) entry which is preliminary data.</text>
</comment>
<dbReference type="Proteomes" id="UP000632125">
    <property type="component" value="Unassembled WGS sequence"/>
</dbReference>
<sequence length="445" mass="50349">MDIQTVLSSLAETRPIFHNEADFQHALAWELRELGRYDIRLERRIDLNNGQRTYLDILAEKEGRKIAIELKYKMRGFKCTVKDETFSLLNQGAHDIGRYDILKDLQRLEGIVGNGLADEGFLVFLTNDPSYYTVPHAARTTVDQAFRIHEGKLVHGLLSWGQTAGAGTTKGREAAIAIQGHYELSWLDYSRIDDSAHGRIRALIVRVHAEGLDVENIDAGSQGTEDDVVEVKDSMVQLVEYSGLPSDGIMNHIQMIKDIPLSQFDLQHKLSQVLSEQGYNVQTNRSLGSCKIDIWAEKGLEQLAVEVRYKTGLLQSLYNGKSVHLKNQAAQDISRYDYWKDVEKLENTLQSRHDVKGYALLITNDHSYWEKSARTGTVDEDFRIHNDREVHGRLAWKGASGGTTHSREGAIQIQGHYRLHWQPFLNLGSGKNQTFKVLAVEIKPG</sequence>
<name>A0A927CS97_9BACL</name>
<reference evidence="1" key="1">
    <citation type="submission" date="2020-09" db="EMBL/GenBank/DDBJ databases">
        <title>A novel bacterium of genus Paenibacillus, isolated from South China Sea.</title>
        <authorList>
            <person name="Huang H."/>
            <person name="Mo K."/>
            <person name="Hu Y."/>
        </authorList>
    </citation>
    <scope>NUCLEOTIDE SEQUENCE</scope>
    <source>
        <strain evidence="1">IB182493</strain>
    </source>
</reference>
<dbReference type="RefSeq" id="WP_190867344.1">
    <property type="nucleotide sequence ID" value="NZ_JACXIY010000051.1"/>
</dbReference>
<gene>
    <name evidence="1" type="ORF">IDH41_28615</name>
</gene>
<accession>A0A927CS97</accession>
<keyword evidence="2" id="KW-1185">Reference proteome</keyword>
<evidence type="ECO:0008006" key="3">
    <source>
        <dbReference type="Google" id="ProtNLM"/>
    </source>
</evidence>
<organism evidence="1 2">
    <name type="scientific">Paenibacillus arenilitoris</name>
    <dbReference type="NCBI Taxonomy" id="2772299"/>
    <lineage>
        <taxon>Bacteria</taxon>
        <taxon>Bacillati</taxon>
        <taxon>Bacillota</taxon>
        <taxon>Bacilli</taxon>
        <taxon>Bacillales</taxon>
        <taxon>Paenibacillaceae</taxon>
        <taxon>Paenibacillus</taxon>
    </lineage>
</organism>
<dbReference type="AlphaFoldDB" id="A0A927CS97"/>
<protein>
    <recommendedName>
        <fullName evidence="3">Restriction endonuclease</fullName>
    </recommendedName>
</protein>
<evidence type="ECO:0000313" key="1">
    <source>
        <dbReference type="EMBL" id="MBD2872550.1"/>
    </source>
</evidence>
<proteinExistence type="predicted"/>